<reference evidence="2" key="1">
    <citation type="submission" date="2019-04" db="EMBL/GenBank/DDBJ databases">
        <authorList>
            <person name="Melise S."/>
            <person name="Noan J."/>
            <person name="Okalmin O."/>
        </authorList>
    </citation>
    <scope>NUCLEOTIDE SEQUENCE</scope>
    <source>
        <strain evidence="2">FN9</strain>
    </source>
</reference>
<protein>
    <submittedName>
        <fullName evidence="2">Uncharacterized protein</fullName>
    </submittedName>
</protein>
<dbReference type="AlphaFoldDB" id="A0A4E9DLP6"/>
<evidence type="ECO:0000313" key="1">
    <source>
        <dbReference type="EMBL" id="CAG1976390.1"/>
    </source>
</evidence>
<evidence type="ECO:0000313" key="2">
    <source>
        <dbReference type="EMBL" id="VIO51915.1"/>
    </source>
</evidence>
<name>A0A4E9DLP6_GIBZA</name>
<reference evidence="1" key="2">
    <citation type="submission" date="2021-03" db="EMBL/GenBank/DDBJ databases">
        <authorList>
            <person name="Alouane T."/>
            <person name="Langin T."/>
            <person name="Bonhomme L."/>
        </authorList>
    </citation>
    <scope>NUCLEOTIDE SEQUENCE</scope>
    <source>
        <strain evidence="1">MDC_Fg202</strain>
    </source>
</reference>
<dbReference type="EMBL" id="CAJPIJ010000104">
    <property type="protein sequence ID" value="CAG1976390.1"/>
    <property type="molecule type" value="Genomic_DNA"/>
</dbReference>
<dbReference type="Proteomes" id="UP000746612">
    <property type="component" value="Unassembled WGS sequence"/>
</dbReference>
<sequence>MLMTEPPQDRYMCDSARVENCGPSRVALIVQYDAIALHMSCASLDNVGKTCIKGISEPNVSNYTALEEGERSDTLCAIDGLVRKHKVHRLDLLLQRTDGGESNNGSNANVS</sequence>
<proteinExistence type="predicted"/>
<accession>A0A4E9DLP6</accession>
<organism evidence="2">
    <name type="scientific">Gibberella zeae</name>
    <name type="common">Wheat head blight fungus</name>
    <name type="synonym">Fusarium graminearum</name>
    <dbReference type="NCBI Taxonomy" id="5518"/>
    <lineage>
        <taxon>Eukaryota</taxon>
        <taxon>Fungi</taxon>
        <taxon>Dikarya</taxon>
        <taxon>Ascomycota</taxon>
        <taxon>Pezizomycotina</taxon>
        <taxon>Sordariomycetes</taxon>
        <taxon>Hypocreomycetidae</taxon>
        <taxon>Hypocreales</taxon>
        <taxon>Nectriaceae</taxon>
        <taxon>Fusarium</taxon>
    </lineage>
</organism>
<dbReference type="EMBL" id="CAAKMV010000011">
    <property type="protein sequence ID" value="VIO51915.1"/>
    <property type="molecule type" value="Genomic_DNA"/>
</dbReference>
<gene>
    <name evidence="2" type="ORF">FUG_LOCUS687</name>
    <name evidence="1" type="ORF">MDCFG202_LOCUS142809</name>
</gene>